<gene>
    <name evidence="2" type="ORF">RZO55_14475</name>
</gene>
<sequence length="138" mass="16558">MYNTKFVLISNKDVYPGYLDREHREIIKKQFNDKKEFMWCGCRSDQKLFYRISEDLKIYPEHNNYEHKKSCCRYKTSSGEQERQTAYVIDEESGQVLTYLTFNPKKFELNEETEMDQATSKSSNEDDLEVNEEVVCLY</sequence>
<protein>
    <submittedName>
        <fullName evidence="2">Uncharacterized protein</fullName>
    </submittedName>
</protein>
<comment type="caution">
    <text evidence="2">The sequence shown here is derived from an EMBL/GenBank/DDBJ whole genome shotgun (WGS) entry which is preliminary data.</text>
</comment>
<dbReference type="RefSeq" id="WP_318064988.1">
    <property type="nucleotide sequence ID" value="NZ_JAWONS010000221.1"/>
</dbReference>
<organism evidence="2 3">
    <name type="scientific">Clostridium boliviensis</name>
    <dbReference type="NCBI Taxonomy" id="318465"/>
    <lineage>
        <taxon>Bacteria</taxon>
        <taxon>Bacillati</taxon>
        <taxon>Bacillota</taxon>
        <taxon>Clostridia</taxon>
        <taxon>Eubacteriales</taxon>
        <taxon>Clostridiaceae</taxon>
        <taxon>Clostridium</taxon>
    </lineage>
</organism>
<dbReference type="Proteomes" id="UP001276854">
    <property type="component" value="Unassembled WGS sequence"/>
</dbReference>
<dbReference type="EMBL" id="JAWONS010000221">
    <property type="protein sequence ID" value="MDW2798781.1"/>
    <property type="molecule type" value="Genomic_DNA"/>
</dbReference>
<evidence type="ECO:0000256" key="1">
    <source>
        <dbReference type="SAM" id="MobiDB-lite"/>
    </source>
</evidence>
<feature type="region of interest" description="Disordered" evidence="1">
    <location>
        <begin position="111"/>
        <end position="130"/>
    </location>
</feature>
<reference evidence="2 3" key="1">
    <citation type="submission" date="2023-10" db="EMBL/GenBank/DDBJ databases">
        <title>A novel Glycoside Hydrolase 43-Like Enzyme from Clostrdium boliviensis is an Endo-xylanase, and a Candidate for Xylooligosaccharides Production from Different Xylan Substrates.</title>
        <authorList>
            <person name="Alvarez M.T."/>
            <person name="Rocabado-Villegas L.R."/>
            <person name="Salas-Veizaga D.M."/>
            <person name="Linares-Pasten J.A."/>
            <person name="Gudmundsdottir E.E."/>
            <person name="Hreggvidsson G.O."/>
            <person name="Adlercreutz P."/>
            <person name="Nordberg Karlsson E."/>
        </authorList>
    </citation>
    <scope>NUCLEOTIDE SEQUENCE [LARGE SCALE GENOMIC DNA]</scope>
    <source>
        <strain evidence="2 3">E-1</strain>
    </source>
</reference>
<evidence type="ECO:0000313" key="3">
    <source>
        <dbReference type="Proteomes" id="UP001276854"/>
    </source>
</evidence>
<keyword evidence="3" id="KW-1185">Reference proteome</keyword>
<accession>A0ABU4GME6</accession>
<evidence type="ECO:0000313" key="2">
    <source>
        <dbReference type="EMBL" id="MDW2798781.1"/>
    </source>
</evidence>
<proteinExistence type="predicted"/>
<name>A0ABU4GME6_9CLOT</name>